<proteinExistence type="predicted"/>
<dbReference type="EMBL" id="BMVN01000003">
    <property type="protein sequence ID" value="GHA09373.1"/>
    <property type="molecule type" value="Genomic_DNA"/>
</dbReference>
<sequence length="240" mass="25737">MGACPMAELRLVLGLLSSFQPADGPGWLGPGGVQASGIDLSTVHLRRPARRRTGCRSAPAGGASRRGRQALWAPAHLCRGHAYTLGGGFGSVACRASPTLPGITHDLAAGREHGIVKALADTGIRCWADKAHQGAGRPIRAPFRERWLGRRRSRQDSLCWRAGATLKGWRLLRRVCRRTNRVTAIVEAVLVPYTPQCEVGKGSLPEVDRAYRLSRAPGDGFEVAVVVEQGEARFFGGGCD</sequence>
<accession>A0ABQ3CFH7</accession>
<evidence type="ECO:0000313" key="2">
    <source>
        <dbReference type="Proteomes" id="UP000653644"/>
    </source>
</evidence>
<protein>
    <recommendedName>
        <fullName evidence="3">Transposase DDE domain-containing protein</fullName>
    </recommendedName>
</protein>
<evidence type="ECO:0000313" key="1">
    <source>
        <dbReference type="EMBL" id="GHA09373.1"/>
    </source>
</evidence>
<keyword evidence="2" id="KW-1185">Reference proteome</keyword>
<comment type="caution">
    <text evidence="1">The sequence shown here is derived from an EMBL/GenBank/DDBJ whole genome shotgun (WGS) entry which is preliminary data.</text>
</comment>
<gene>
    <name evidence="1" type="ORF">GCM10010345_12340</name>
</gene>
<organism evidence="1 2">
    <name type="scientific">Streptomyces canarius</name>
    <dbReference type="NCBI Taxonomy" id="285453"/>
    <lineage>
        <taxon>Bacteria</taxon>
        <taxon>Bacillati</taxon>
        <taxon>Actinomycetota</taxon>
        <taxon>Actinomycetes</taxon>
        <taxon>Kitasatosporales</taxon>
        <taxon>Streptomycetaceae</taxon>
        <taxon>Streptomyces</taxon>
    </lineage>
</organism>
<dbReference type="Proteomes" id="UP000653644">
    <property type="component" value="Unassembled WGS sequence"/>
</dbReference>
<name>A0ABQ3CFH7_9ACTN</name>
<evidence type="ECO:0008006" key="3">
    <source>
        <dbReference type="Google" id="ProtNLM"/>
    </source>
</evidence>
<reference evidence="2" key="1">
    <citation type="journal article" date="2019" name="Int. J. Syst. Evol. Microbiol.">
        <title>The Global Catalogue of Microorganisms (GCM) 10K type strain sequencing project: providing services to taxonomists for standard genome sequencing and annotation.</title>
        <authorList>
            <consortium name="The Broad Institute Genomics Platform"/>
            <consortium name="The Broad Institute Genome Sequencing Center for Infectious Disease"/>
            <person name="Wu L."/>
            <person name="Ma J."/>
        </authorList>
    </citation>
    <scope>NUCLEOTIDE SEQUENCE [LARGE SCALE GENOMIC DNA]</scope>
    <source>
        <strain evidence="2">JCM 4733</strain>
    </source>
</reference>